<dbReference type="InterPro" id="IPR011992">
    <property type="entry name" value="EF-hand-dom_pair"/>
</dbReference>
<keyword evidence="3" id="KW-1185">Reference proteome</keyword>
<evidence type="ECO:0000313" key="3">
    <source>
        <dbReference type="Proteomes" id="UP000663828"/>
    </source>
</evidence>
<evidence type="ECO:0000313" key="1">
    <source>
        <dbReference type="EMBL" id="CAF1087626.1"/>
    </source>
</evidence>
<evidence type="ECO:0000313" key="4">
    <source>
        <dbReference type="Proteomes" id="UP000663852"/>
    </source>
</evidence>
<evidence type="ECO:0000313" key="2">
    <source>
        <dbReference type="EMBL" id="CAF1452146.1"/>
    </source>
</evidence>
<organism evidence="1 4">
    <name type="scientific">Adineta ricciae</name>
    <name type="common">Rotifer</name>
    <dbReference type="NCBI Taxonomy" id="249248"/>
    <lineage>
        <taxon>Eukaryota</taxon>
        <taxon>Metazoa</taxon>
        <taxon>Spiralia</taxon>
        <taxon>Gnathifera</taxon>
        <taxon>Rotifera</taxon>
        <taxon>Eurotatoria</taxon>
        <taxon>Bdelloidea</taxon>
        <taxon>Adinetida</taxon>
        <taxon>Adinetidae</taxon>
        <taxon>Adineta</taxon>
    </lineage>
</organism>
<reference evidence="1" key="1">
    <citation type="submission" date="2021-02" db="EMBL/GenBank/DDBJ databases">
        <authorList>
            <person name="Nowell W R."/>
        </authorList>
    </citation>
    <scope>NUCLEOTIDE SEQUENCE</scope>
</reference>
<evidence type="ECO:0008006" key="5">
    <source>
        <dbReference type="Google" id="ProtNLM"/>
    </source>
</evidence>
<dbReference type="Proteomes" id="UP000663852">
    <property type="component" value="Unassembled WGS sequence"/>
</dbReference>
<name>A0A814N5G7_ADIRI</name>
<dbReference type="Proteomes" id="UP000663828">
    <property type="component" value="Unassembled WGS sequence"/>
</dbReference>
<proteinExistence type="predicted"/>
<dbReference type="OrthoDB" id="9980330at2759"/>
<dbReference type="SUPFAM" id="SSF47473">
    <property type="entry name" value="EF-hand"/>
    <property type="match status" value="1"/>
</dbReference>
<dbReference type="AlphaFoldDB" id="A0A814N5G7"/>
<accession>A0A814N5G7</accession>
<gene>
    <name evidence="1" type="ORF">EDS130_LOCUS19306</name>
    <name evidence="2" type="ORF">XAT740_LOCUS36941</name>
</gene>
<dbReference type="EMBL" id="CAJNOR010003836">
    <property type="protein sequence ID" value="CAF1452146.1"/>
    <property type="molecule type" value="Genomic_DNA"/>
</dbReference>
<protein>
    <recommendedName>
        <fullName evidence="5">EF-hand domain-containing protein</fullName>
    </recommendedName>
</protein>
<dbReference type="EMBL" id="CAJNOJ010000092">
    <property type="protein sequence ID" value="CAF1087626.1"/>
    <property type="molecule type" value="Genomic_DNA"/>
</dbReference>
<sequence>MRYHPQSRTTDREEIDLDHHLIHLSDYIDIILPKYISHDYQPVDEQHLLKCFEKLDQSNKNYLHKKLFIEMLSTMEDMFDENEAENLLNFLITNQSLTVEDDLQDFFLYKRYIKHLLPQRHLIYLDLGVTK</sequence>
<comment type="caution">
    <text evidence="1">The sequence shown here is derived from an EMBL/GenBank/DDBJ whole genome shotgun (WGS) entry which is preliminary data.</text>
</comment>